<reference evidence="1" key="2">
    <citation type="submission" date="2021-04" db="EMBL/GenBank/DDBJ databases">
        <authorList>
            <person name="Gilroy R."/>
        </authorList>
    </citation>
    <scope>NUCLEOTIDE SEQUENCE</scope>
    <source>
        <strain evidence="1">B5-657</strain>
    </source>
</reference>
<dbReference type="AlphaFoldDB" id="A0A9E2NKS0"/>
<name>A0A9E2NKS0_9FIRM</name>
<sequence>MVIKKQYIGKYDGFSKPTHYYMIQNDSHYGIELVQGNSQTITSTYEWISDNEEQTLELIQLLCKHGASPIHLSEIIDNYIV</sequence>
<protein>
    <submittedName>
        <fullName evidence="1">Uncharacterized protein</fullName>
    </submittedName>
</protein>
<evidence type="ECO:0000313" key="2">
    <source>
        <dbReference type="Proteomes" id="UP000824229"/>
    </source>
</evidence>
<reference evidence="1" key="1">
    <citation type="journal article" date="2021" name="PeerJ">
        <title>Extensive microbial diversity within the chicken gut microbiome revealed by metagenomics and culture.</title>
        <authorList>
            <person name="Gilroy R."/>
            <person name="Ravi A."/>
            <person name="Getino M."/>
            <person name="Pursley I."/>
            <person name="Horton D.L."/>
            <person name="Alikhan N.F."/>
            <person name="Baker D."/>
            <person name="Gharbi K."/>
            <person name="Hall N."/>
            <person name="Watson M."/>
            <person name="Adriaenssens E.M."/>
            <person name="Foster-Nyarko E."/>
            <person name="Jarju S."/>
            <person name="Secka A."/>
            <person name="Antonio M."/>
            <person name="Oren A."/>
            <person name="Chaudhuri R.R."/>
            <person name="La Ragione R."/>
            <person name="Hildebrand F."/>
            <person name="Pallen M.J."/>
        </authorList>
    </citation>
    <scope>NUCLEOTIDE SEQUENCE</scope>
    <source>
        <strain evidence="1">B5-657</strain>
    </source>
</reference>
<comment type="caution">
    <text evidence="1">The sequence shown here is derived from an EMBL/GenBank/DDBJ whole genome shotgun (WGS) entry which is preliminary data.</text>
</comment>
<organism evidence="1 2">
    <name type="scientific">Candidatus Cellulosilyticum pullistercoris</name>
    <dbReference type="NCBI Taxonomy" id="2838521"/>
    <lineage>
        <taxon>Bacteria</taxon>
        <taxon>Bacillati</taxon>
        <taxon>Bacillota</taxon>
        <taxon>Clostridia</taxon>
        <taxon>Lachnospirales</taxon>
        <taxon>Cellulosilyticaceae</taxon>
        <taxon>Cellulosilyticum</taxon>
    </lineage>
</organism>
<dbReference type="EMBL" id="JAHLFQ010000112">
    <property type="protein sequence ID" value="MBU3804110.1"/>
    <property type="molecule type" value="Genomic_DNA"/>
</dbReference>
<dbReference type="InterPro" id="IPR017016">
    <property type="entry name" value="UCP033595"/>
</dbReference>
<gene>
    <name evidence="1" type="ORF">H9872_05055</name>
</gene>
<dbReference type="Pfam" id="PF20124">
    <property type="entry name" value="DUF6514"/>
    <property type="match status" value="1"/>
</dbReference>
<dbReference type="Proteomes" id="UP000824229">
    <property type="component" value="Unassembled WGS sequence"/>
</dbReference>
<accession>A0A9E2NKS0</accession>
<proteinExistence type="predicted"/>
<evidence type="ECO:0000313" key="1">
    <source>
        <dbReference type="EMBL" id="MBU3804110.1"/>
    </source>
</evidence>